<dbReference type="GO" id="GO:0005829">
    <property type="term" value="C:cytosol"/>
    <property type="evidence" value="ECO:0007669"/>
    <property type="project" value="TreeGrafter"/>
</dbReference>
<dbReference type="InterPro" id="IPR020568">
    <property type="entry name" value="Ribosomal_Su5_D2-typ_SF"/>
</dbReference>
<dbReference type="Proteomes" id="UP000287651">
    <property type="component" value="Unassembled WGS sequence"/>
</dbReference>
<dbReference type="InterPro" id="IPR014721">
    <property type="entry name" value="Ribsml_uS5_D2-typ_fold_subgr"/>
</dbReference>
<reference evidence="4 5" key="1">
    <citation type="journal article" date="2014" name="Agronomy (Basel)">
        <title>A Draft Genome Sequence for Ensete ventricosum, the Drought-Tolerant Tree Against Hunger.</title>
        <authorList>
            <person name="Harrison J."/>
            <person name="Moore K.A."/>
            <person name="Paszkiewicz K."/>
            <person name="Jones T."/>
            <person name="Grant M."/>
            <person name="Ambacheew D."/>
            <person name="Muzemil S."/>
            <person name="Studholme D.J."/>
        </authorList>
    </citation>
    <scope>NUCLEOTIDE SEQUENCE [LARGE SCALE GENOMIC DNA]</scope>
</reference>
<dbReference type="Pfam" id="PF10509">
    <property type="entry name" value="GalKase_gal_bdg"/>
    <property type="match status" value="1"/>
</dbReference>
<evidence type="ECO:0000313" key="5">
    <source>
        <dbReference type="Proteomes" id="UP000287651"/>
    </source>
</evidence>
<gene>
    <name evidence="4" type="ORF">B296_00032852</name>
</gene>
<evidence type="ECO:0000313" key="4">
    <source>
        <dbReference type="EMBL" id="RRT34840.1"/>
    </source>
</evidence>
<dbReference type="GO" id="GO:0005524">
    <property type="term" value="F:ATP binding"/>
    <property type="evidence" value="ECO:0007669"/>
    <property type="project" value="UniProtKB-KW"/>
</dbReference>
<keyword evidence="2" id="KW-0067">ATP-binding</keyword>
<dbReference type="EMBL" id="AMZH03025953">
    <property type="protein sequence ID" value="RRT34840.1"/>
    <property type="molecule type" value="Genomic_DNA"/>
</dbReference>
<dbReference type="GO" id="GO:0006012">
    <property type="term" value="P:galactose metabolic process"/>
    <property type="evidence" value="ECO:0007669"/>
    <property type="project" value="TreeGrafter"/>
</dbReference>
<dbReference type="Gene3D" id="3.30.230.10">
    <property type="match status" value="1"/>
</dbReference>
<comment type="caution">
    <text evidence="4">The sequence shown here is derived from an EMBL/GenBank/DDBJ whole genome shotgun (WGS) entry which is preliminary data.</text>
</comment>
<dbReference type="AlphaFoldDB" id="A0A426X5W9"/>
<dbReference type="PRINTS" id="PR00959">
    <property type="entry name" value="MEVGALKINASE"/>
</dbReference>
<dbReference type="InterPro" id="IPR019539">
    <property type="entry name" value="GalKase_N"/>
</dbReference>
<evidence type="ECO:0000259" key="3">
    <source>
        <dbReference type="Pfam" id="PF10509"/>
    </source>
</evidence>
<name>A0A426X5W9_ENSVE</name>
<keyword evidence="1" id="KW-0547">Nucleotide-binding</keyword>
<accession>A0A426X5W9</accession>
<dbReference type="PANTHER" id="PTHR10457:SF7">
    <property type="entry name" value="GALACTOKINASE-RELATED"/>
    <property type="match status" value="1"/>
</dbReference>
<dbReference type="SUPFAM" id="SSF54211">
    <property type="entry name" value="Ribosomal protein S5 domain 2-like"/>
    <property type="match status" value="1"/>
</dbReference>
<feature type="domain" description="Galactokinase N-terminal" evidence="3">
    <location>
        <begin position="69"/>
        <end position="100"/>
    </location>
</feature>
<evidence type="ECO:0000256" key="1">
    <source>
        <dbReference type="ARBA" id="ARBA00022741"/>
    </source>
</evidence>
<proteinExistence type="predicted"/>
<dbReference type="GO" id="GO:0004335">
    <property type="term" value="F:galactokinase activity"/>
    <property type="evidence" value="ECO:0007669"/>
    <property type="project" value="TreeGrafter"/>
</dbReference>
<dbReference type="PROSITE" id="PS00106">
    <property type="entry name" value="GALACTOKINASE"/>
    <property type="match status" value="1"/>
</dbReference>
<dbReference type="PANTHER" id="PTHR10457">
    <property type="entry name" value="MEVALONATE KINASE/GALACTOKINASE"/>
    <property type="match status" value="1"/>
</dbReference>
<protein>
    <recommendedName>
        <fullName evidence="3">Galactokinase N-terminal domain-containing protein</fullName>
    </recommendedName>
</protein>
<dbReference type="InterPro" id="IPR019741">
    <property type="entry name" value="Galactokinase_CS"/>
</dbReference>
<sequence length="215" mass="23423">MAHEELPIPIFSSLEPVFGEGSPLDEAQLRFQTLKAKFVEFFGHEPDVYARAPGDVVNRRGVCVGWFAGRVNLIGEHIDYEGYSVLPMAIRQDTIVAIRKRDLGESAKLLRIGNVNPKYSMCTYPADPDQVVKYQFCYFHLGSGLSSSAALVCSSTIAIMAALDKNFPKIVLAIKLGMSSNDAVSKVKTLSDVEGLCVSFANNHGSPDPVLAIKV</sequence>
<organism evidence="4 5">
    <name type="scientific">Ensete ventricosum</name>
    <name type="common">Abyssinian banana</name>
    <name type="synonym">Musa ensete</name>
    <dbReference type="NCBI Taxonomy" id="4639"/>
    <lineage>
        <taxon>Eukaryota</taxon>
        <taxon>Viridiplantae</taxon>
        <taxon>Streptophyta</taxon>
        <taxon>Embryophyta</taxon>
        <taxon>Tracheophyta</taxon>
        <taxon>Spermatophyta</taxon>
        <taxon>Magnoliopsida</taxon>
        <taxon>Liliopsida</taxon>
        <taxon>Zingiberales</taxon>
        <taxon>Musaceae</taxon>
        <taxon>Ensete</taxon>
    </lineage>
</organism>
<evidence type="ECO:0000256" key="2">
    <source>
        <dbReference type="ARBA" id="ARBA00022840"/>
    </source>
</evidence>